<proteinExistence type="inferred from homology"/>
<dbReference type="SUPFAM" id="SSF52540">
    <property type="entry name" value="P-loop containing nucleoside triphosphate hydrolases"/>
    <property type="match status" value="1"/>
</dbReference>
<name>A0A4Q4TEX6_9PEZI</name>
<gene>
    <name evidence="4" type="ORF">DL764_003844</name>
</gene>
<evidence type="ECO:0000259" key="3">
    <source>
        <dbReference type="PROSITE" id="PS50067"/>
    </source>
</evidence>
<evidence type="ECO:0000256" key="1">
    <source>
        <dbReference type="PROSITE-ProRule" id="PRU00283"/>
    </source>
</evidence>
<dbReference type="InterPro" id="IPR001752">
    <property type="entry name" value="Kinesin_motor_dom"/>
</dbReference>
<dbReference type="GO" id="GO:0007018">
    <property type="term" value="P:microtubule-based movement"/>
    <property type="evidence" value="ECO:0007669"/>
    <property type="project" value="InterPro"/>
</dbReference>
<dbReference type="Proteomes" id="UP000293360">
    <property type="component" value="Unassembled WGS sequence"/>
</dbReference>
<reference evidence="4 5" key="1">
    <citation type="submission" date="2018-06" db="EMBL/GenBank/DDBJ databases">
        <title>Complete Genomes of Monosporascus.</title>
        <authorList>
            <person name="Robinson A.J."/>
            <person name="Natvig D.O."/>
        </authorList>
    </citation>
    <scope>NUCLEOTIDE SEQUENCE [LARGE SCALE GENOMIC DNA]</scope>
    <source>
        <strain evidence="4 5">CBS 110550</strain>
    </source>
</reference>
<feature type="domain" description="Kinesin motor" evidence="3">
    <location>
        <begin position="39"/>
        <end position="372"/>
    </location>
</feature>
<keyword evidence="1" id="KW-0067">ATP-binding</keyword>
<dbReference type="GO" id="GO:0005819">
    <property type="term" value="C:spindle"/>
    <property type="evidence" value="ECO:0007669"/>
    <property type="project" value="TreeGrafter"/>
</dbReference>
<dbReference type="Gene3D" id="3.40.850.10">
    <property type="entry name" value="Kinesin motor domain"/>
    <property type="match status" value="1"/>
</dbReference>
<keyword evidence="5" id="KW-1185">Reference proteome</keyword>
<dbReference type="GO" id="GO:0003777">
    <property type="term" value="F:microtubule motor activity"/>
    <property type="evidence" value="ECO:0007669"/>
    <property type="project" value="InterPro"/>
</dbReference>
<dbReference type="GO" id="GO:0005524">
    <property type="term" value="F:ATP binding"/>
    <property type="evidence" value="ECO:0007669"/>
    <property type="project" value="UniProtKB-UniRule"/>
</dbReference>
<keyword evidence="1" id="KW-0505">Motor protein</keyword>
<dbReference type="PANTHER" id="PTHR24115">
    <property type="entry name" value="KINESIN-RELATED"/>
    <property type="match status" value="1"/>
</dbReference>
<protein>
    <recommendedName>
        <fullName evidence="3">Kinesin motor domain-containing protein</fullName>
    </recommendedName>
</protein>
<evidence type="ECO:0000256" key="2">
    <source>
        <dbReference type="SAM" id="MobiDB-lite"/>
    </source>
</evidence>
<dbReference type="AlphaFoldDB" id="A0A4Q4TEX6"/>
<dbReference type="OrthoDB" id="3176171at2759"/>
<feature type="binding site" evidence="1">
    <location>
        <begin position="131"/>
        <end position="138"/>
    </location>
    <ligand>
        <name>ATP</name>
        <dbReference type="ChEBI" id="CHEBI:30616"/>
    </ligand>
</feature>
<keyword evidence="1" id="KW-0547">Nucleotide-binding</keyword>
<comment type="similarity">
    <text evidence="1">Belongs to the TRAFAC class myosin-kinesin ATPase superfamily. Kinesin family.</text>
</comment>
<organism evidence="4 5">
    <name type="scientific">Monosporascus ibericus</name>
    <dbReference type="NCBI Taxonomy" id="155417"/>
    <lineage>
        <taxon>Eukaryota</taxon>
        <taxon>Fungi</taxon>
        <taxon>Dikarya</taxon>
        <taxon>Ascomycota</taxon>
        <taxon>Pezizomycotina</taxon>
        <taxon>Sordariomycetes</taxon>
        <taxon>Xylariomycetidae</taxon>
        <taxon>Xylariales</taxon>
        <taxon>Xylariales incertae sedis</taxon>
        <taxon>Monosporascus</taxon>
    </lineage>
</organism>
<dbReference type="InterPro" id="IPR036961">
    <property type="entry name" value="Kinesin_motor_dom_sf"/>
</dbReference>
<accession>A0A4Q4TEX6</accession>
<dbReference type="PRINTS" id="PR00380">
    <property type="entry name" value="KINESINHEAVY"/>
</dbReference>
<feature type="region of interest" description="Disordered" evidence="2">
    <location>
        <begin position="459"/>
        <end position="505"/>
    </location>
</feature>
<evidence type="ECO:0000313" key="4">
    <source>
        <dbReference type="EMBL" id="RYP05351.1"/>
    </source>
</evidence>
<dbReference type="PANTHER" id="PTHR24115:SF0">
    <property type="entry name" value="FI21273P1-RELATED"/>
    <property type="match status" value="1"/>
</dbReference>
<dbReference type="EMBL" id="QJNU01000171">
    <property type="protein sequence ID" value="RYP05351.1"/>
    <property type="molecule type" value="Genomic_DNA"/>
</dbReference>
<dbReference type="InterPro" id="IPR027417">
    <property type="entry name" value="P-loop_NTPase"/>
</dbReference>
<dbReference type="GO" id="GO:0005874">
    <property type="term" value="C:microtubule"/>
    <property type="evidence" value="ECO:0007669"/>
    <property type="project" value="TreeGrafter"/>
</dbReference>
<dbReference type="PROSITE" id="PS50067">
    <property type="entry name" value="KINESIN_MOTOR_2"/>
    <property type="match status" value="1"/>
</dbReference>
<sequence>MDQFYLDNAALYRTMVKALNNTTPAPRTNEVATETTSPHMVVSARIRPLLDEDVAAGFPCAVFPRAAQAGVIDIHDLYNHPRGRPILKSSRYRVDRLFDSQTTTEEIYHNLVVDLVPFAWNGGIGTLFAYGQTGSGKTFTVSQLEKLVATSLMGESLEGQRQVYMTIIDLAGNSAFDLLNSRKPISILEDSFGVTQLAGANEHLVQDRDEMMDLIERAASFRRTAPTLKNDASSRSHAICRIRIKNPSNDSDGLLYLIDLAGSEAARDVAVHGADRMRETREINMSLSVLKDCIRGKVESDALAFSGGPKPKQKKPRVPFRQSALTKVLKHVFDPAGSQACKTVVIACVNPSLADVGPSKNTLRYAEMLRVLVPTVINRMEPNPTVPVAWTNVQVRDWITKNSGIPPIWPAVLAPTELGAQLLRLPAAEFESRCLKTPGVSAEQAKAFRSKLWQTHIDSQRAGDSLNRTESNPGESAEPDTMLGRLGPTSRLSSRDLDPTGTTVPFKERIRPGMVVSWNQRPGRGLALGVPDDLKLAVVLCPAEAVQGTVKDALGKEVNATESERTHATVNGADSGARYLCALMTPGLMAEAYELNLWRQIVIDVGMMEKEVILEYDAATRYYYISV</sequence>
<dbReference type="GO" id="GO:0008017">
    <property type="term" value="F:microtubule binding"/>
    <property type="evidence" value="ECO:0007669"/>
    <property type="project" value="InterPro"/>
</dbReference>
<dbReference type="STRING" id="155417.A0A4Q4TEX6"/>
<comment type="caution">
    <text evidence="4">The sequence shown here is derived from an EMBL/GenBank/DDBJ whole genome shotgun (WGS) entry which is preliminary data.</text>
</comment>
<dbReference type="GO" id="GO:0005871">
    <property type="term" value="C:kinesin complex"/>
    <property type="evidence" value="ECO:0007669"/>
    <property type="project" value="TreeGrafter"/>
</dbReference>
<evidence type="ECO:0000313" key="5">
    <source>
        <dbReference type="Proteomes" id="UP000293360"/>
    </source>
</evidence>
<dbReference type="Pfam" id="PF00225">
    <property type="entry name" value="Kinesin"/>
    <property type="match status" value="1"/>
</dbReference>
<dbReference type="InterPro" id="IPR027640">
    <property type="entry name" value="Kinesin-like_fam"/>
</dbReference>
<dbReference type="GO" id="GO:0016887">
    <property type="term" value="F:ATP hydrolysis activity"/>
    <property type="evidence" value="ECO:0007669"/>
    <property type="project" value="TreeGrafter"/>
</dbReference>
<dbReference type="SMART" id="SM00129">
    <property type="entry name" value="KISc"/>
    <property type="match status" value="1"/>
</dbReference>